<dbReference type="PANTHER" id="PTHR47025:SF2">
    <property type="entry name" value="AUTOIMMUNE REGULATOR"/>
    <property type="match status" value="1"/>
</dbReference>
<organism evidence="5 6">
    <name type="scientific">Mikania micrantha</name>
    <name type="common">bitter vine</name>
    <dbReference type="NCBI Taxonomy" id="192012"/>
    <lineage>
        <taxon>Eukaryota</taxon>
        <taxon>Viridiplantae</taxon>
        <taxon>Streptophyta</taxon>
        <taxon>Embryophyta</taxon>
        <taxon>Tracheophyta</taxon>
        <taxon>Spermatophyta</taxon>
        <taxon>Magnoliopsida</taxon>
        <taxon>eudicotyledons</taxon>
        <taxon>Gunneridae</taxon>
        <taxon>Pentapetalae</taxon>
        <taxon>asterids</taxon>
        <taxon>campanulids</taxon>
        <taxon>Asterales</taxon>
        <taxon>Asteraceae</taxon>
        <taxon>Asteroideae</taxon>
        <taxon>Heliantheae alliance</taxon>
        <taxon>Eupatorieae</taxon>
        <taxon>Mikania</taxon>
    </lineage>
</organism>
<dbReference type="OrthoDB" id="1903104at2759"/>
<feature type="compositionally biased region" description="Basic and acidic residues" evidence="3">
    <location>
        <begin position="22"/>
        <end position="36"/>
    </location>
</feature>
<reference evidence="5 6" key="1">
    <citation type="submission" date="2019-05" db="EMBL/GenBank/DDBJ databases">
        <title>Mikania micrantha, genome provides insights into the molecular mechanism of rapid growth.</title>
        <authorList>
            <person name="Liu B."/>
        </authorList>
    </citation>
    <scope>NUCLEOTIDE SEQUENCE [LARGE SCALE GENOMIC DNA]</scope>
    <source>
        <strain evidence="5">NLD-2019</strain>
        <tissue evidence="5">Leaf</tissue>
    </source>
</reference>
<dbReference type="Pfam" id="PF16135">
    <property type="entry name" value="TDBD"/>
    <property type="match status" value="1"/>
</dbReference>
<dbReference type="PANTHER" id="PTHR47025">
    <property type="entry name" value="AUTOIMMUNE REGULATOR"/>
    <property type="match status" value="1"/>
</dbReference>
<dbReference type="GO" id="GO:0000977">
    <property type="term" value="F:RNA polymerase II transcription regulatory region sequence-specific DNA binding"/>
    <property type="evidence" value="ECO:0007669"/>
    <property type="project" value="TreeGrafter"/>
</dbReference>
<evidence type="ECO:0000256" key="2">
    <source>
        <dbReference type="ARBA" id="ARBA00023242"/>
    </source>
</evidence>
<name>A0A5N6Q8H5_9ASTR</name>
<evidence type="ECO:0000256" key="1">
    <source>
        <dbReference type="ARBA" id="ARBA00004123"/>
    </source>
</evidence>
<keyword evidence="2" id="KW-0539">Nucleus</keyword>
<evidence type="ECO:0000259" key="4">
    <source>
        <dbReference type="Pfam" id="PF16135"/>
    </source>
</evidence>
<comment type="subcellular location">
    <subcellularLocation>
        <location evidence="1">Nucleus</location>
    </subcellularLocation>
</comment>
<dbReference type="AlphaFoldDB" id="A0A5N6Q8H5"/>
<feature type="region of interest" description="Disordered" evidence="3">
    <location>
        <begin position="1"/>
        <end position="47"/>
    </location>
</feature>
<protein>
    <recommendedName>
        <fullName evidence="4">Tify domain-containing protein</fullName>
    </recommendedName>
</protein>
<dbReference type="EMBL" id="SZYD01000001">
    <property type="protein sequence ID" value="KAD7480178.1"/>
    <property type="molecule type" value="Genomic_DNA"/>
</dbReference>
<evidence type="ECO:0000256" key="3">
    <source>
        <dbReference type="SAM" id="MobiDB-lite"/>
    </source>
</evidence>
<comment type="caution">
    <text evidence="5">The sequence shown here is derived from an EMBL/GenBank/DDBJ whole genome shotgun (WGS) entry which is preliminary data.</text>
</comment>
<feature type="domain" description="Tify" evidence="4">
    <location>
        <begin position="105"/>
        <end position="149"/>
    </location>
</feature>
<gene>
    <name evidence="5" type="ORF">E3N88_03314</name>
</gene>
<proteinExistence type="predicted"/>
<accession>A0A5N6Q8H5</accession>
<feature type="compositionally biased region" description="Basic and acidic residues" evidence="3">
    <location>
        <begin position="1"/>
        <end position="13"/>
    </location>
</feature>
<evidence type="ECO:0000313" key="6">
    <source>
        <dbReference type="Proteomes" id="UP000326396"/>
    </source>
</evidence>
<dbReference type="GO" id="GO:0042393">
    <property type="term" value="F:histone binding"/>
    <property type="evidence" value="ECO:0007669"/>
    <property type="project" value="TreeGrafter"/>
</dbReference>
<keyword evidence="6" id="KW-1185">Reference proteome</keyword>
<dbReference type="GO" id="GO:0005634">
    <property type="term" value="C:nucleus"/>
    <property type="evidence" value="ECO:0007669"/>
    <property type="project" value="UniProtKB-SubCell"/>
</dbReference>
<evidence type="ECO:0000313" key="5">
    <source>
        <dbReference type="EMBL" id="KAD7480178.1"/>
    </source>
</evidence>
<dbReference type="Proteomes" id="UP000326396">
    <property type="component" value="Linkage Group LG1"/>
</dbReference>
<dbReference type="GO" id="GO:0045944">
    <property type="term" value="P:positive regulation of transcription by RNA polymerase II"/>
    <property type="evidence" value="ECO:0007669"/>
    <property type="project" value="TreeGrafter"/>
</dbReference>
<dbReference type="InterPro" id="IPR032308">
    <property type="entry name" value="TDBD"/>
</dbReference>
<sequence>MSEVKSEAMDESVKCTGISSDLKPEVNDNEDDKIAGKDGNVISPVDTSSNGVDEKKLEIKMSKKIVLKKFPTKLKELLETGLLEGSPVRYVRGSKVKHVEKGLPGVIKGCGILCFCETCGGKEVVTPNQFELHAGSANKRPPEYIYLDNVLVKTVGRPTITSTTFLGVNLRWVISVAATAIAYGVTGLSVEGEDNPPMPHFGCFDDGSFDKFWSLLNGSLFTSSSQVPVYDCCINFDSSMLSFGKFITFFVVML</sequence>
<dbReference type="GO" id="GO:0003682">
    <property type="term" value="F:chromatin binding"/>
    <property type="evidence" value="ECO:0007669"/>
    <property type="project" value="TreeGrafter"/>
</dbReference>